<evidence type="ECO:0000313" key="1">
    <source>
        <dbReference type="EMBL" id="KAF7566841.1"/>
    </source>
</evidence>
<protein>
    <submittedName>
        <fullName evidence="1">Uncharacterized protein</fullName>
    </submittedName>
</protein>
<gene>
    <name evidence="1" type="ORF">PtrM4_151610</name>
</gene>
<reference evidence="1" key="1">
    <citation type="journal article" date="2018" name="BMC Genomics">
        <title>Comparative genomics of the wheat fungal pathogen Pyrenophora tritici-repentis reveals chromosomal variations and genome plasticity.</title>
        <authorList>
            <person name="Moolhuijzen P."/>
            <person name="See P.T."/>
            <person name="Hane J.K."/>
            <person name="Shi G."/>
            <person name="Liu Z."/>
            <person name="Oliver R.P."/>
            <person name="Moffat C.S."/>
        </authorList>
    </citation>
    <scope>NUCLEOTIDE SEQUENCE [LARGE SCALE GENOMIC DNA]</scope>
    <source>
        <strain evidence="1">M4</strain>
    </source>
</reference>
<dbReference type="GeneID" id="90958158"/>
<comment type="caution">
    <text evidence="1">The sequence shown here is derived from an EMBL/GenBank/DDBJ whole genome shotgun (WGS) entry which is preliminary data.</text>
</comment>
<dbReference type="RefSeq" id="XP_065960096.1">
    <property type="nucleotide sequence ID" value="XM_066110113.1"/>
</dbReference>
<sequence length="88" mass="9658">MRPLAFLLILLIAMGACQEEEKHGECRSTTVIGTCEYNRLCTYATPKCWVGTKVVGPVIQAAPVYYGPDVPYGDCKGDNECSTWACYS</sequence>
<dbReference type="PROSITE" id="PS51257">
    <property type="entry name" value="PROKAR_LIPOPROTEIN"/>
    <property type="match status" value="1"/>
</dbReference>
<proteinExistence type="predicted"/>
<evidence type="ECO:0000313" key="2">
    <source>
        <dbReference type="Proteomes" id="UP000245464"/>
    </source>
</evidence>
<dbReference type="KEGG" id="ptrr:90958158"/>
<organism evidence="1 2">
    <name type="scientific">Pyrenophora tritici-repentis</name>
    <dbReference type="NCBI Taxonomy" id="45151"/>
    <lineage>
        <taxon>Eukaryota</taxon>
        <taxon>Fungi</taxon>
        <taxon>Dikarya</taxon>
        <taxon>Ascomycota</taxon>
        <taxon>Pezizomycotina</taxon>
        <taxon>Dothideomycetes</taxon>
        <taxon>Pleosporomycetidae</taxon>
        <taxon>Pleosporales</taxon>
        <taxon>Pleosporineae</taxon>
        <taxon>Pleosporaceae</taxon>
        <taxon>Pyrenophora</taxon>
    </lineage>
</organism>
<dbReference type="Proteomes" id="UP000245464">
    <property type="component" value="Chromosome 9"/>
</dbReference>
<accession>A0A5M9L2N5</accession>
<dbReference type="AlphaFoldDB" id="A0A5M9L2N5"/>
<dbReference type="EMBL" id="NQIK02000009">
    <property type="protein sequence ID" value="KAF7566841.1"/>
    <property type="molecule type" value="Genomic_DNA"/>
</dbReference>
<name>A0A5M9L2N5_9PLEO</name>